<dbReference type="Gene3D" id="3.40.50.1010">
    <property type="entry name" value="5'-nuclease"/>
    <property type="match status" value="2"/>
</dbReference>
<dbReference type="FunFam" id="3.40.50.1010:FF:000037">
    <property type="entry name" value="Rad2-like endonuclease, putative (AFU_orthologue AFUA_3G13260)"/>
    <property type="match status" value="1"/>
</dbReference>
<keyword evidence="2" id="KW-0378">Hydrolase</keyword>
<feature type="compositionally biased region" description="Polar residues" evidence="3">
    <location>
        <begin position="517"/>
        <end position="531"/>
    </location>
</feature>
<feature type="compositionally biased region" description="Polar residues" evidence="3">
    <location>
        <begin position="721"/>
        <end position="730"/>
    </location>
</feature>
<dbReference type="Pfam" id="PF00752">
    <property type="entry name" value="XPG_N"/>
    <property type="match status" value="1"/>
</dbReference>
<feature type="region of interest" description="Disordered" evidence="3">
    <location>
        <begin position="517"/>
        <end position="830"/>
    </location>
</feature>
<feature type="compositionally biased region" description="Basic and acidic residues" evidence="3">
    <location>
        <begin position="458"/>
        <end position="469"/>
    </location>
</feature>
<dbReference type="Pfam" id="PF00867">
    <property type="entry name" value="XPG_I"/>
    <property type="match status" value="1"/>
</dbReference>
<dbReference type="SUPFAM" id="SSF88723">
    <property type="entry name" value="PIN domain-like"/>
    <property type="match status" value="1"/>
</dbReference>
<dbReference type="GO" id="GO:0008821">
    <property type="term" value="F:crossover junction DNA endonuclease activity"/>
    <property type="evidence" value="ECO:0007669"/>
    <property type="project" value="InterPro"/>
</dbReference>
<dbReference type="PANTHER" id="PTHR11081:SF75">
    <property type="entry name" value="ENDONUCLEASE, PUTATIVE (AFU_ORTHOLOGUE AFUA_3G13260)-RELATED"/>
    <property type="match status" value="1"/>
</dbReference>
<evidence type="ECO:0000259" key="4">
    <source>
        <dbReference type="SMART" id="SM00484"/>
    </source>
</evidence>
<feature type="compositionally biased region" description="Acidic residues" evidence="3">
    <location>
        <begin position="804"/>
        <end position="813"/>
    </location>
</feature>
<evidence type="ECO:0000313" key="6">
    <source>
        <dbReference type="EMBL" id="KAK1761246.1"/>
    </source>
</evidence>
<gene>
    <name evidence="6" type="ORF">QBC47DRAFT_409270</name>
</gene>
<dbReference type="SMART" id="SM00484">
    <property type="entry name" value="XPGI"/>
    <property type="match status" value="1"/>
</dbReference>
<dbReference type="PRINTS" id="PR00853">
    <property type="entry name" value="XPGRADSUPER"/>
</dbReference>
<feature type="compositionally biased region" description="Polar residues" evidence="3">
    <location>
        <begin position="788"/>
        <end position="803"/>
    </location>
</feature>
<comment type="caution">
    <text evidence="6">The sequence shown here is derived from an EMBL/GenBank/DDBJ whole genome shotgun (WGS) entry which is preliminary data.</text>
</comment>
<dbReference type="InterPro" id="IPR036279">
    <property type="entry name" value="5-3_exonuclease_C_sf"/>
</dbReference>
<evidence type="ECO:0000259" key="5">
    <source>
        <dbReference type="SMART" id="SM00485"/>
    </source>
</evidence>
<accession>A0AAJ0FAD6</accession>
<evidence type="ECO:0000256" key="2">
    <source>
        <dbReference type="ARBA" id="ARBA00022801"/>
    </source>
</evidence>
<dbReference type="CDD" id="cd09906">
    <property type="entry name" value="H3TH_YEN1"/>
    <property type="match status" value="1"/>
</dbReference>
<dbReference type="InterPro" id="IPR006085">
    <property type="entry name" value="XPG_DNA_repair_N"/>
</dbReference>
<dbReference type="Gene3D" id="1.10.150.20">
    <property type="entry name" value="5' to 3' exonuclease, C-terminal subdomain"/>
    <property type="match status" value="1"/>
</dbReference>
<dbReference type="GO" id="GO:0017108">
    <property type="term" value="F:5'-flap endonuclease activity"/>
    <property type="evidence" value="ECO:0007669"/>
    <property type="project" value="TreeGrafter"/>
</dbReference>
<organism evidence="6 7">
    <name type="scientific">Echria macrotheca</name>
    <dbReference type="NCBI Taxonomy" id="438768"/>
    <lineage>
        <taxon>Eukaryota</taxon>
        <taxon>Fungi</taxon>
        <taxon>Dikarya</taxon>
        <taxon>Ascomycota</taxon>
        <taxon>Pezizomycotina</taxon>
        <taxon>Sordariomycetes</taxon>
        <taxon>Sordariomycetidae</taxon>
        <taxon>Sordariales</taxon>
        <taxon>Schizotheciaceae</taxon>
        <taxon>Echria</taxon>
    </lineage>
</organism>
<feature type="domain" description="XPG N-terminal" evidence="5">
    <location>
        <begin position="1"/>
        <end position="101"/>
    </location>
</feature>
<feature type="compositionally biased region" description="Polar residues" evidence="3">
    <location>
        <begin position="576"/>
        <end position="606"/>
    </location>
</feature>
<dbReference type="SMART" id="SM00485">
    <property type="entry name" value="XPGN"/>
    <property type="match status" value="1"/>
</dbReference>
<dbReference type="EMBL" id="MU839827">
    <property type="protein sequence ID" value="KAK1761246.1"/>
    <property type="molecule type" value="Genomic_DNA"/>
</dbReference>
<feature type="compositionally biased region" description="Pro residues" evidence="3">
    <location>
        <begin position="616"/>
        <end position="627"/>
    </location>
</feature>
<evidence type="ECO:0000313" key="7">
    <source>
        <dbReference type="Proteomes" id="UP001239445"/>
    </source>
</evidence>
<dbReference type="AlphaFoldDB" id="A0AAJ0FAD6"/>
<dbReference type="InterPro" id="IPR029060">
    <property type="entry name" value="PIN-like_dom_sf"/>
</dbReference>
<feature type="region of interest" description="Disordered" evidence="3">
    <location>
        <begin position="458"/>
        <end position="483"/>
    </location>
</feature>
<reference evidence="6" key="1">
    <citation type="submission" date="2023-06" db="EMBL/GenBank/DDBJ databases">
        <title>Genome-scale phylogeny and comparative genomics of the fungal order Sordariales.</title>
        <authorList>
            <consortium name="Lawrence Berkeley National Laboratory"/>
            <person name="Hensen N."/>
            <person name="Bonometti L."/>
            <person name="Westerberg I."/>
            <person name="Brannstrom I.O."/>
            <person name="Guillou S."/>
            <person name="Cros-Aarteil S."/>
            <person name="Calhoun S."/>
            <person name="Haridas S."/>
            <person name="Kuo A."/>
            <person name="Mondo S."/>
            <person name="Pangilinan J."/>
            <person name="Riley R."/>
            <person name="Labutti K."/>
            <person name="Andreopoulos B."/>
            <person name="Lipzen A."/>
            <person name="Chen C."/>
            <person name="Yanf M."/>
            <person name="Daum C."/>
            <person name="Ng V."/>
            <person name="Clum A."/>
            <person name="Steindorff A."/>
            <person name="Ohm R."/>
            <person name="Martin F."/>
            <person name="Silar P."/>
            <person name="Natvig D."/>
            <person name="Lalanne C."/>
            <person name="Gautier V."/>
            <person name="Ament-Velasquez S.L."/>
            <person name="Kruys A."/>
            <person name="Hutchinson M.I."/>
            <person name="Powell A.J."/>
            <person name="Barry K."/>
            <person name="Miller A.N."/>
            <person name="Grigoriev I.V."/>
            <person name="Debuchy R."/>
            <person name="Gladieux P."/>
            <person name="Thoren M.H."/>
            <person name="Johannesson H."/>
        </authorList>
    </citation>
    <scope>NUCLEOTIDE SEQUENCE</scope>
    <source>
        <strain evidence="6">PSN4</strain>
    </source>
</reference>
<name>A0AAJ0FAD6_9PEZI</name>
<dbReference type="SUPFAM" id="SSF47807">
    <property type="entry name" value="5' to 3' exonuclease, C-terminal subdomain"/>
    <property type="match status" value="1"/>
</dbReference>
<dbReference type="InterPro" id="IPR006084">
    <property type="entry name" value="XPG/Rad2"/>
</dbReference>
<keyword evidence="7" id="KW-1185">Reference proteome</keyword>
<feature type="compositionally biased region" description="Acidic residues" evidence="3">
    <location>
        <begin position="647"/>
        <end position="656"/>
    </location>
</feature>
<evidence type="ECO:0000256" key="1">
    <source>
        <dbReference type="ARBA" id="ARBA00022722"/>
    </source>
</evidence>
<feature type="domain" description="XPG-I" evidence="4">
    <location>
        <begin position="108"/>
        <end position="187"/>
    </location>
</feature>
<feature type="compositionally biased region" description="Low complexity" evidence="3">
    <location>
        <begin position="535"/>
        <end position="549"/>
    </location>
</feature>
<dbReference type="FunFam" id="3.40.50.1010:FF:000051">
    <property type="entry name" value="Rad2-like endonuclease, putative (AFU_orthologue AFUA_3G13260)"/>
    <property type="match status" value="1"/>
</dbReference>
<dbReference type="GO" id="GO:0006281">
    <property type="term" value="P:DNA repair"/>
    <property type="evidence" value="ECO:0007669"/>
    <property type="project" value="UniProtKB-ARBA"/>
</dbReference>
<dbReference type="Proteomes" id="UP001239445">
    <property type="component" value="Unassembled WGS sequence"/>
</dbReference>
<dbReference type="PANTHER" id="PTHR11081">
    <property type="entry name" value="FLAP ENDONUCLEASE FAMILY MEMBER"/>
    <property type="match status" value="1"/>
</dbReference>
<dbReference type="CDD" id="cd09870">
    <property type="entry name" value="PIN_YEN1"/>
    <property type="match status" value="1"/>
</dbReference>
<evidence type="ECO:0000256" key="3">
    <source>
        <dbReference type="SAM" id="MobiDB-lite"/>
    </source>
</evidence>
<sequence length="888" mass="95895">MGIKGIYKEIGQGKRISLCKLATEHLERTKQPLRLAIDISIWQFQVQAAQGGYNPAVRTLFYRLARLLGNAVEPVFVFDGPKKPEFKRNKRSGRGDGVADAMAKRMIRLFGFTTHDAPGEAEAECALLQQQGIVDAVLSEDVDTIMFGCGVTLRNWSSEGTKGPKTPTHVTLYDAAEVASGPSGLDREGMVLVALMSGGDYIPEGVPGCGIKVACEAARAGFGSELCRIKASEKDALAEWKTRLLTELHTNESRFFRTKHKAISIPDSFPDMKVLRYYTHPVVSSPQNLDRLKRNLGARKDVDLEGLRQFAQETFDWMYKGGAIKFIRVIASSLLVQQLVRRCGTSELEEFASVRSITMRRAHFSTDATPELRVSFVPIELVKVDLDAEPDEPADDDHGRGGLALNSDDEFEGSGGTQDSSEEKKKGSRKPFDPSQPDLAWIPEMIVRMGVPRLASEWDDKQRAKEAKATVKPKKTTRAKKTDMPAGALDKYVKVTKNVSSSKVPLPEAVSGLALASTAQPDIAPSSSQSVVEDPTPTAPTSGGTPKKTAAARGKVKEAKKPSTKAQAPKVAAGTNPWTIAKSQGSPAAKKSTNPFASPQSRSNSAFDPIIIGSSPPVPIPASPPRTAPEQASPTRKLKRFQKTLPEESDTSESESQDPSRSGNIPAPDLPTDNSSPYRRASPPKKQGARPFKRTKSIEAGRTGVPQPSQSSIRTLGRVVKQTSGASTANKIPVEISDDEDSGDETFPPLSPNPRGKIPTTKHKDAVSLRGGGGDYNSPDADPFRSEPTPSSLLGSGTPSVIEQEQEESDDDFAILPPPNPNSRSKTTTKLIIPRTSGVGAGYFDEIEVPREKADARMMELARAGKDGKRRAVYRLSDVAVLDLTGGD</sequence>
<dbReference type="InterPro" id="IPR037316">
    <property type="entry name" value="Yen1_H3TH"/>
</dbReference>
<dbReference type="InterPro" id="IPR041177">
    <property type="entry name" value="GEN1_C"/>
</dbReference>
<feature type="region of interest" description="Disordered" evidence="3">
    <location>
        <begin position="389"/>
        <end position="443"/>
    </location>
</feature>
<protein>
    <submittedName>
        <fullName evidence="6">Uncharacterized protein</fullName>
    </submittedName>
</protein>
<dbReference type="Pfam" id="PF18380">
    <property type="entry name" value="GEN1_C"/>
    <property type="match status" value="1"/>
</dbReference>
<dbReference type="InterPro" id="IPR006086">
    <property type="entry name" value="XPG-I_dom"/>
</dbReference>
<proteinExistence type="predicted"/>
<keyword evidence="1" id="KW-0540">Nuclease</keyword>